<evidence type="ECO:0000313" key="3">
    <source>
        <dbReference type="Proteomes" id="UP000249633"/>
    </source>
</evidence>
<protein>
    <submittedName>
        <fullName evidence="2">Uncharacterized protein</fullName>
    </submittedName>
</protein>
<gene>
    <name evidence="2" type="ORF">DI603_23110</name>
</gene>
<evidence type="ECO:0000256" key="1">
    <source>
        <dbReference type="SAM" id="MobiDB-lite"/>
    </source>
</evidence>
<proteinExistence type="predicted"/>
<dbReference type="AlphaFoldDB" id="A0A2W5D9D6"/>
<name>A0A2W5D9D6_9BURK</name>
<accession>A0A2W5D9D6</accession>
<organism evidence="2 3">
    <name type="scientific">Roseateles depolymerans</name>
    <dbReference type="NCBI Taxonomy" id="76731"/>
    <lineage>
        <taxon>Bacteria</taxon>
        <taxon>Pseudomonadati</taxon>
        <taxon>Pseudomonadota</taxon>
        <taxon>Betaproteobacteria</taxon>
        <taxon>Burkholderiales</taxon>
        <taxon>Sphaerotilaceae</taxon>
        <taxon>Roseateles</taxon>
    </lineage>
</organism>
<evidence type="ECO:0000313" key="2">
    <source>
        <dbReference type="EMBL" id="PZP26973.1"/>
    </source>
</evidence>
<sequence>MAWQAVMPALAVLSAELRFDGLTPDVGSVETKYGNLLHALYEHIDACYAVMRCVAPAPAKPAQWHQMAVRAQKVPGAKAFEDQVIAYKNLSLGPTVNLLKHGESRLRVLAFRSRFAFTLGYFIDGPQRGGIIGPAPTVHHDGNSAFSFNRDILIHWWWLYRMSELLADVVERNIGSKMLPVSDGNGSGVVPSEAAQEWVKLCRAIAAIPPDFMPDESEKPYPLVVVPPTGASIRLEYPAPRRPNKFDPEAKIGYSGPT</sequence>
<dbReference type="EMBL" id="QFOD01000040">
    <property type="protein sequence ID" value="PZP26973.1"/>
    <property type="molecule type" value="Genomic_DNA"/>
</dbReference>
<feature type="region of interest" description="Disordered" evidence="1">
    <location>
        <begin position="237"/>
        <end position="258"/>
    </location>
</feature>
<dbReference type="Proteomes" id="UP000249633">
    <property type="component" value="Unassembled WGS sequence"/>
</dbReference>
<reference evidence="2 3" key="1">
    <citation type="submission" date="2017-08" db="EMBL/GenBank/DDBJ databases">
        <title>Infants hospitalized years apart are colonized by the same room-sourced microbial strains.</title>
        <authorList>
            <person name="Brooks B."/>
            <person name="Olm M.R."/>
            <person name="Firek B.A."/>
            <person name="Baker R."/>
            <person name="Thomas B.C."/>
            <person name="Morowitz M.J."/>
            <person name="Banfield J.F."/>
        </authorList>
    </citation>
    <scope>NUCLEOTIDE SEQUENCE [LARGE SCALE GENOMIC DNA]</scope>
    <source>
        <strain evidence="2">S2_012_000_R2_81</strain>
    </source>
</reference>
<comment type="caution">
    <text evidence="2">The sequence shown here is derived from an EMBL/GenBank/DDBJ whole genome shotgun (WGS) entry which is preliminary data.</text>
</comment>